<dbReference type="Pfam" id="PF01152">
    <property type="entry name" value="Bac_globin"/>
    <property type="match status" value="1"/>
</dbReference>
<reference evidence="6 7" key="1">
    <citation type="journal article" date="2014" name="Int. J. Syst. Evol. Microbiol.">
        <title>Complete genome sequence of Corynebacterium casei LMG S-19264T (=DSM 44701T), isolated from a smear-ripened cheese.</title>
        <authorList>
            <consortium name="US DOE Joint Genome Institute (JGI-PGF)"/>
            <person name="Walter F."/>
            <person name="Albersmeier A."/>
            <person name="Kalinowski J."/>
            <person name="Ruckert C."/>
        </authorList>
    </citation>
    <scope>NUCLEOTIDE SEQUENCE [LARGE SCALE GENOMIC DNA]</scope>
    <source>
        <strain evidence="6 7">CGMCC 1.9161</strain>
    </source>
</reference>
<dbReference type="PANTHER" id="PTHR47366:SF1">
    <property type="entry name" value="TWO-ON-TWO HEMOGLOBIN-3"/>
    <property type="match status" value="1"/>
</dbReference>
<keyword evidence="1" id="KW-0813">Transport</keyword>
<gene>
    <name evidence="6" type="ORF">GCM10011322_14720</name>
</gene>
<dbReference type="GO" id="GO:0020037">
    <property type="term" value="F:heme binding"/>
    <property type="evidence" value="ECO:0007669"/>
    <property type="project" value="InterPro"/>
</dbReference>
<dbReference type="AlphaFoldDB" id="A0A917V2L3"/>
<comment type="similarity">
    <text evidence="5">Belongs to the truncated hemoglobin family. Group II subfamily.</text>
</comment>
<evidence type="ECO:0000313" key="6">
    <source>
        <dbReference type="EMBL" id="GGK29401.1"/>
    </source>
</evidence>
<keyword evidence="4" id="KW-0408">Iron</keyword>
<dbReference type="Gene3D" id="1.10.490.10">
    <property type="entry name" value="Globins"/>
    <property type="match status" value="1"/>
</dbReference>
<evidence type="ECO:0000256" key="2">
    <source>
        <dbReference type="ARBA" id="ARBA00022617"/>
    </source>
</evidence>
<sequence length="135" mass="15306">MTAPAPQPHVKTLYDAIGGAPVVERLAARFYALMDTLPEARACREIHPETLEQSEEMLRLYLTGWLGGPPVYVERRGPPMLRRRHLHAPIGTAEIEGWLACFERAWTQSVADRALDEVLLPKVRALAWHMRNRDG</sequence>
<evidence type="ECO:0000256" key="1">
    <source>
        <dbReference type="ARBA" id="ARBA00022448"/>
    </source>
</evidence>
<proteinExistence type="inferred from homology"/>
<dbReference type="PANTHER" id="PTHR47366">
    <property type="entry name" value="TWO-ON-TWO HEMOGLOBIN-3"/>
    <property type="match status" value="1"/>
</dbReference>
<accession>A0A917V2L3</accession>
<protein>
    <submittedName>
        <fullName evidence="6">Globin</fullName>
    </submittedName>
</protein>
<dbReference type="EMBL" id="BMMF01000004">
    <property type="protein sequence ID" value="GGK29401.1"/>
    <property type="molecule type" value="Genomic_DNA"/>
</dbReference>
<dbReference type="InterPro" id="IPR009050">
    <property type="entry name" value="Globin-like_sf"/>
</dbReference>
<dbReference type="InterPro" id="IPR012292">
    <property type="entry name" value="Globin/Proto"/>
</dbReference>
<dbReference type="GO" id="GO:0046872">
    <property type="term" value="F:metal ion binding"/>
    <property type="evidence" value="ECO:0007669"/>
    <property type="project" value="UniProtKB-KW"/>
</dbReference>
<dbReference type="InterPro" id="IPR044203">
    <property type="entry name" value="GlbO/GLB3-like"/>
</dbReference>
<keyword evidence="2" id="KW-0349">Heme</keyword>
<dbReference type="RefSeq" id="WP_188911226.1">
    <property type="nucleotide sequence ID" value="NZ_BMMF01000004.1"/>
</dbReference>
<dbReference type="CDD" id="cd14773">
    <property type="entry name" value="TrHb2_PhHbO-like_O"/>
    <property type="match status" value="1"/>
</dbReference>
<organism evidence="6 7">
    <name type="scientific">Salinarimonas ramus</name>
    <dbReference type="NCBI Taxonomy" id="690164"/>
    <lineage>
        <taxon>Bacteria</taxon>
        <taxon>Pseudomonadati</taxon>
        <taxon>Pseudomonadota</taxon>
        <taxon>Alphaproteobacteria</taxon>
        <taxon>Hyphomicrobiales</taxon>
        <taxon>Salinarimonadaceae</taxon>
        <taxon>Salinarimonas</taxon>
    </lineage>
</organism>
<comment type="caution">
    <text evidence="6">The sequence shown here is derived from an EMBL/GenBank/DDBJ whole genome shotgun (WGS) entry which is preliminary data.</text>
</comment>
<dbReference type="InterPro" id="IPR001486">
    <property type="entry name" value="Hemoglobin_trunc"/>
</dbReference>
<dbReference type="Proteomes" id="UP000600449">
    <property type="component" value="Unassembled WGS sequence"/>
</dbReference>
<evidence type="ECO:0000313" key="7">
    <source>
        <dbReference type="Proteomes" id="UP000600449"/>
    </source>
</evidence>
<keyword evidence="7" id="KW-1185">Reference proteome</keyword>
<evidence type="ECO:0000256" key="4">
    <source>
        <dbReference type="ARBA" id="ARBA00023004"/>
    </source>
</evidence>
<evidence type="ECO:0000256" key="5">
    <source>
        <dbReference type="ARBA" id="ARBA00034496"/>
    </source>
</evidence>
<keyword evidence="3" id="KW-0479">Metal-binding</keyword>
<name>A0A917V2L3_9HYPH</name>
<evidence type="ECO:0000256" key="3">
    <source>
        <dbReference type="ARBA" id="ARBA00022723"/>
    </source>
</evidence>
<dbReference type="SUPFAM" id="SSF46458">
    <property type="entry name" value="Globin-like"/>
    <property type="match status" value="1"/>
</dbReference>
<dbReference type="GO" id="GO:0005344">
    <property type="term" value="F:oxygen carrier activity"/>
    <property type="evidence" value="ECO:0007669"/>
    <property type="project" value="InterPro"/>
</dbReference>
<dbReference type="GO" id="GO:0019825">
    <property type="term" value="F:oxygen binding"/>
    <property type="evidence" value="ECO:0007669"/>
    <property type="project" value="InterPro"/>
</dbReference>